<dbReference type="PANTHER" id="PTHR30344:SF1">
    <property type="entry name" value="6-PHOSPHOGLUCONOLACTONASE"/>
    <property type="match status" value="1"/>
</dbReference>
<dbReference type="PROSITE" id="PS51257">
    <property type="entry name" value="PROKAR_LIPOPROTEIN"/>
    <property type="match status" value="1"/>
</dbReference>
<dbReference type="FunFam" id="2.130.10.10:FF:000306">
    <property type="entry name" value="3-carboxymuconate cyclase"/>
    <property type="match status" value="1"/>
</dbReference>
<dbReference type="PANTHER" id="PTHR30344">
    <property type="entry name" value="6-PHOSPHOGLUCONOLACTONASE-RELATED"/>
    <property type="match status" value="1"/>
</dbReference>
<dbReference type="GO" id="GO:0005829">
    <property type="term" value="C:cytosol"/>
    <property type="evidence" value="ECO:0007669"/>
    <property type="project" value="TreeGrafter"/>
</dbReference>
<evidence type="ECO:0000313" key="4">
    <source>
        <dbReference type="Proteomes" id="UP000317593"/>
    </source>
</evidence>
<dbReference type="EMBL" id="FXTH01000006">
    <property type="protein sequence ID" value="SMO58379.1"/>
    <property type="molecule type" value="Genomic_DNA"/>
</dbReference>
<dbReference type="GO" id="GO:0006006">
    <property type="term" value="P:glucose metabolic process"/>
    <property type="evidence" value="ECO:0007669"/>
    <property type="project" value="UniProtKB-KW"/>
</dbReference>
<keyword evidence="2" id="KW-0313">Glucose metabolism</keyword>
<protein>
    <submittedName>
        <fullName evidence="3">6-phosphogluconolactonase</fullName>
    </submittedName>
</protein>
<dbReference type="SUPFAM" id="SSF51004">
    <property type="entry name" value="C-terminal (heme d1) domain of cytochrome cd1-nitrite reductase"/>
    <property type="match status" value="1"/>
</dbReference>
<reference evidence="3 4" key="1">
    <citation type="submission" date="2017-05" db="EMBL/GenBank/DDBJ databases">
        <authorList>
            <person name="Varghese N."/>
            <person name="Submissions S."/>
        </authorList>
    </citation>
    <scope>NUCLEOTIDE SEQUENCE [LARGE SCALE GENOMIC DNA]</scope>
    <source>
        <strain evidence="3 4">DSM 21194</strain>
    </source>
</reference>
<dbReference type="GO" id="GO:0017057">
    <property type="term" value="F:6-phosphogluconolactonase activity"/>
    <property type="evidence" value="ECO:0007669"/>
    <property type="project" value="TreeGrafter"/>
</dbReference>
<dbReference type="RefSeq" id="WP_142714025.1">
    <property type="nucleotide sequence ID" value="NZ_FXTH01000006.1"/>
</dbReference>
<dbReference type="InterPro" id="IPR011048">
    <property type="entry name" value="Haem_d1_sf"/>
</dbReference>
<evidence type="ECO:0000256" key="1">
    <source>
        <dbReference type="ARBA" id="ARBA00005564"/>
    </source>
</evidence>
<dbReference type="OrthoDB" id="9790815at2"/>
<organism evidence="3 4">
    <name type="scientific">Fodinibius sediminis</name>
    <dbReference type="NCBI Taxonomy" id="1214077"/>
    <lineage>
        <taxon>Bacteria</taxon>
        <taxon>Pseudomonadati</taxon>
        <taxon>Balneolota</taxon>
        <taxon>Balneolia</taxon>
        <taxon>Balneolales</taxon>
        <taxon>Balneolaceae</taxon>
        <taxon>Fodinibius</taxon>
    </lineage>
</organism>
<evidence type="ECO:0000256" key="2">
    <source>
        <dbReference type="ARBA" id="ARBA00022526"/>
    </source>
</evidence>
<keyword evidence="2" id="KW-0119">Carbohydrate metabolism</keyword>
<dbReference type="InterPro" id="IPR015943">
    <property type="entry name" value="WD40/YVTN_repeat-like_dom_sf"/>
</dbReference>
<dbReference type="Gene3D" id="2.130.10.10">
    <property type="entry name" value="YVTN repeat-like/Quinoprotein amine dehydrogenase"/>
    <property type="match status" value="1"/>
</dbReference>
<dbReference type="Pfam" id="PF10282">
    <property type="entry name" value="Lactonase"/>
    <property type="match status" value="1"/>
</dbReference>
<dbReference type="InterPro" id="IPR050282">
    <property type="entry name" value="Cycloisomerase_2"/>
</dbReference>
<sequence>MDPILRIVPAILLSLLCILGLAGCSATEEPAGREIVYAGTFEGRGSEGLYVYSFDRETGRFNRIQTVRDRIAPDFQALHPGKRYLYSVSDTPFTDESDHGTVSAYRIDQETGKLSLINEQSVQGPGPAHVSVDPGGRFVYVSNYSGGNLSVFQIAEDGRLSPAVEVVQHEGRGAHETRQQAPHVHSAVPSADGRFLYVSDLGTDRIMIYKVHPRTGALSPAEMPYAEAVPGSGPRHFTIHPNGSFAYSAQELTSTVAAFQVDSATGALTKIQRLSMLPEGYEEQGNSAADIHISPDGRFLYASNRGHDSLVIYSIDPDSGTLSLVGHASTQGAHPRNFMIDRKGDFVLAANRDNDNVVLLQRNKETGQLQYSGQQLQIPMPVCLTQLILE</sequence>
<evidence type="ECO:0000313" key="3">
    <source>
        <dbReference type="EMBL" id="SMO58379.1"/>
    </source>
</evidence>
<dbReference type="InterPro" id="IPR019405">
    <property type="entry name" value="Lactonase_7-beta_prop"/>
</dbReference>
<name>A0A521CG39_9BACT</name>
<comment type="similarity">
    <text evidence="1">Belongs to the cycloisomerase 2 family.</text>
</comment>
<keyword evidence="4" id="KW-1185">Reference proteome</keyword>
<gene>
    <name evidence="3" type="ORF">SAMN06265218_10619</name>
</gene>
<dbReference type="Proteomes" id="UP000317593">
    <property type="component" value="Unassembled WGS sequence"/>
</dbReference>
<proteinExistence type="inferred from homology"/>
<accession>A0A521CG39</accession>
<dbReference type="AlphaFoldDB" id="A0A521CG39"/>